<proteinExistence type="predicted"/>
<sequence length="269" mass="28036">AVATALGGKEDSSNKATSITDVNKNEAVKYPTIGAVTAWAGSKEDSANKVTAITAGNIEDATKYPTTGAVAALVNTKEDSANKVTAITAASIEDTAKYPTVGAVTAWATTELMNILLPAGTILAMSTSSWNTASATFKSKWSVCDSTNGTPDLRGKFLRGGTSTDAAYYDNPTTTNTQTISVPLPQHNHPASSSLRLWGDDEGSKSGTYTTETSLGFDCDSGGVYDRACKKFTDNLVTTSITNTGTAGASITVNTMPSYYTVIYIMKVA</sequence>
<organism evidence="1 2">
    <name type="scientific">Termititenax aidoneus</name>
    <dbReference type="NCBI Taxonomy" id="2218524"/>
    <lineage>
        <taxon>Bacteria</taxon>
        <taxon>Bacillati</taxon>
        <taxon>Candidatus Margulisiibacteriota</taxon>
        <taxon>Candidatus Termititenacia</taxon>
        <taxon>Candidatus Termititenacales</taxon>
        <taxon>Candidatus Termititenacaceae</taxon>
        <taxon>Candidatus Termititenax</taxon>
    </lineage>
</organism>
<dbReference type="EMBL" id="BGZN01000030">
    <property type="protein sequence ID" value="GBR74120.1"/>
    <property type="molecule type" value="Genomic_DNA"/>
</dbReference>
<dbReference type="AlphaFoldDB" id="A0A388TBI5"/>
<gene>
    <name evidence="1" type="ORF">NO1_1349</name>
</gene>
<evidence type="ECO:0000313" key="1">
    <source>
        <dbReference type="EMBL" id="GBR74120.1"/>
    </source>
</evidence>
<accession>A0A388TBI5</accession>
<comment type="caution">
    <text evidence="1">The sequence shown here is derived from an EMBL/GenBank/DDBJ whole genome shotgun (WGS) entry which is preliminary data.</text>
</comment>
<name>A0A388TBI5_TERA1</name>
<evidence type="ECO:0008006" key="3">
    <source>
        <dbReference type="Google" id="ProtNLM"/>
    </source>
</evidence>
<feature type="non-terminal residue" evidence="1">
    <location>
        <position position="1"/>
    </location>
</feature>
<reference evidence="1 2" key="1">
    <citation type="journal article" date="2019" name="ISME J.">
        <title>Genome analyses of uncultured TG2/ZB3 bacteria in 'Margulisbacteria' specifically attached to ectosymbiotic spirochetes of protists in the termite gut.</title>
        <authorList>
            <person name="Utami Y.D."/>
            <person name="Kuwahara H."/>
            <person name="Igai K."/>
            <person name="Murakami T."/>
            <person name="Sugaya K."/>
            <person name="Morikawa T."/>
            <person name="Nagura Y."/>
            <person name="Yuki M."/>
            <person name="Deevong P."/>
            <person name="Inoue T."/>
            <person name="Kihara K."/>
            <person name="Lo N."/>
            <person name="Yamada A."/>
            <person name="Ohkuma M."/>
            <person name="Hongoh Y."/>
        </authorList>
    </citation>
    <scope>NUCLEOTIDE SEQUENCE [LARGE SCALE GENOMIC DNA]</scope>
    <source>
        <strain evidence="1">NkOx7-01</strain>
    </source>
</reference>
<dbReference type="Proteomes" id="UP000269352">
    <property type="component" value="Unassembled WGS sequence"/>
</dbReference>
<evidence type="ECO:0000313" key="2">
    <source>
        <dbReference type="Proteomes" id="UP000269352"/>
    </source>
</evidence>
<keyword evidence="2" id="KW-1185">Reference proteome</keyword>
<protein>
    <recommendedName>
        <fullName evidence="3">Phage tail fiber protein</fullName>
    </recommendedName>
</protein>
<dbReference type="SUPFAM" id="SSF88874">
    <property type="entry name" value="Receptor-binding domain of short tail fibre protein gp12"/>
    <property type="match status" value="1"/>
</dbReference>